<dbReference type="eggNOG" id="ENOG502Z7S8">
    <property type="taxonomic scope" value="Bacteria"/>
</dbReference>
<evidence type="ECO:0000256" key="5">
    <source>
        <dbReference type="ARBA" id="ARBA00023136"/>
    </source>
</evidence>
<evidence type="ECO:0000256" key="2">
    <source>
        <dbReference type="ARBA" id="ARBA00022475"/>
    </source>
</evidence>
<dbReference type="PANTHER" id="PTHR39083:SF1">
    <property type="entry name" value="CYCLIC DI-GMP-BINDING PROTEIN"/>
    <property type="match status" value="1"/>
</dbReference>
<keyword evidence="2" id="KW-1003">Cell membrane</keyword>
<reference evidence="7" key="1">
    <citation type="submission" date="2013-03" db="EMBL/GenBank/DDBJ databases">
        <title>Draft genome sequence of the hydrogen-ethanol-producing anaerobic alkalithermophilic Caloramator celere.</title>
        <authorList>
            <person name="Ciranna A."/>
            <person name="Larjo A."/>
            <person name="Kivisto A."/>
            <person name="Santala V."/>
            <person name="Roos C."/>
            <person name="Karp M."/>
        </authorList>
    </citation>
    <scope>NUCLEOTIDE SEQUENCE [LARGE SCALE GENOMIC DNA]</scope>
    <source>
        <strain evidence="7">DSM 8682</strain>
    </source>
</reference>
<dbReference type="AlphaFoldDB" id="R7RT32"/>
<proteinExistence type="predicted"/>
<accession>R7RT32</accession>
<evidence type="ECO:0000313" key="7">
    <source>
        <dbReference type="EMBL" id="CDF59204.1"/>
    </source>
</evidence>
<keyword evidence="5 6" id="KW-0472">Membrane</keyword>
<dbReference type="GO" id="GO:0005886">
    <property type="term" value="C:plasma membrane"/>
    <property type="evidence" value="ECO:0007669"/>
    <property type="project" value="UniProtKB-SubCell"/>
</dbReference>
<dbReference type="EMBL" id="CAVN010000149">
    <property type="protein sequence ID" value="CDF59204.1"/>
    <property type="molecule type" value="Genomic_DNA"/>
</dbReference>
<dbReference type="HOGENOM" id="CLU_024731_0_0_9"/>
<keyword evidence="8" id="KW-1185">Reference proteome</keyword>
<evidence type="ECO:0000256" key="4">
    <source>
        <dbReference type="ARBA" id="ARBA00022989"/>
    </source>
</evidence>
<comment type="subcellular location">
    <subcellularLocation>
        <location evidence="1">Cell membrane</location>
        <topology evidence="1">Single-pass membrane protein</topology>
    </subcellularLocation>
</comment>
<sequence length="641" mass="74863">MKKIIYFFILLFFIFTPECHCEDVKVINYKLQENMEIKGVYNEFNMNFYVNDHWIVSDNSYVYMNINISEMIKYPSSSLTIYLNNSPIGTINLFGTKNIQTAVPIPSKKVKKGFNTLSFKVFKVINKEDCLDFINPANWVEFLEDSYIHLEYLDENKNITLRDFPYPFLKKGQDIPVDALILTSRSLDDINAVLYLSSIFGKYEPYSNLDINIKFIDEFNNEDKNIIVISDYNKLNDRFKAYITEYEKKELNNKALIKLIPSPNGKYILLITSISSKKIIEAVKVLGYEEYLEGLKGTSTLFEGYKMDYNTTLSDTLTLMDLGYDDFVLNNQNEAVFSIGIPKEYELKDDAYLELKYRYSNMLDFKSSYLTVFINGRPYLDKPLSTEKSLGDSLKISLKEFKNNSYIEVKVKYNLYPREKNCIDYYNNRLFAVLLNSSIFYIPKEYKTRRDLIYYPAPFVEGYSLNNLNLVLPKNITSRELKYLCNIFSYLGHSIKVIDNLTVSSQLDENRNNFMYINSDENIKLSSLNKEVYEMLMGLKQNESAFSLFDNRGSFLAVLKTVKSENIKNIGIYLSNFDFTPRLKGQICIVDENGRLRYYEVKDSFSEAKKSLDRESLAKIFFILSLIDLILLIFIEIKQNK</sequence>
<dbReference type="RefSeq" id="WP_018666448.1">
    <property type="nucleotide sequence ID" value="NZ_HF952039.1"/>
</dbReference>
<evidence type="ECO:0000313" key="8">
    <source>
        <dbReference type="Proteomes" id="UP000014923"/>
    </source>
</evidence>
<organism evidence="7 8">
    <name type="scientific">Thermobrachium celere DSM 8682</name>
    <dbReference type="NCBI Taxonomy" id="941824"/>
    <lineage>
        <taxon>Bacteria</taxon>
        <taxon>Bacillati</taxon>
        <taxon>Bacillota</taxon>
        <taxon>Clostridia</taxon>
        <taxon>Eubacteriales</taxon>
        <taxon>Clostridiaceae</taxon>
        <taxon>Thermobrachium</taxon>
    </lineage>
</organism>
<evidence type="ECO:0000256" key="1">
    <source>
        <dbReference type="ARBA" id="ARBA00004162"/>
    </source>
</evidence>
<dbReference type="Pfam" id="PF03170">
    <property type="entry name" value="BcsB"/>
    <property type="match status" value="2"/>
</dbReference>
<dbReference type="Proteomes" id="UP000014923">
    <property type="component" value="Unassembled WGS sequence"/>
</dbReference>
<keyword evidence="4 6" id="KW-1133">Transmembrane helix</keyword>
<evidence type="ECO:0000256" key="3">
    <source>
        <dbReference type="ARBA" id="ARBA00022692"/>
    </source>
</evidence>
<dbReference type="OrthoDB" id="2655838at2"/>
<dbReference type="Gene3D" id="2.60.120.260">
    <property type="entry name" value="Galactose-binding domain-like"/>
    <property type="match status" value="2"/>
</dbReference>
<gene>
    <name evidence="7" type="ORF">TCEL_02272</name>
</gene>
<dbReference type="PANTHER" id="PTHR39083">
    <property type="entry name" value="CYCLIC DI-GMP-BINDING PROTEIN"/>
    <property type="match status" value="1"/>
</dbReference>
<keyword evidence="3 6" id="KW-0812">Transmembrane</keyword>
<comment type="caution">
    <text evidence="7">The sequence shown here is derived from an EMBL/GenBank/DDBJ whole genome shotgun (WGS) entry which is preliminary data.</text>
</comment>
<dbReference type="InterPro" id="IPR018513">
    <property type="entry name" value="Cell_synthase_bac"/>
</dbReference>
<dbReference type="GO" id="GO:0006011">
    <property type="term" value="P:UDP-alpha-D-glucose metabolic process"/>
    <property type="evidence" value="ECO:0007669"/>
    <property type="project" value="InterPro"/>
</dbReference>
<evidence type="ECO:0000256" key="6">
    <source>
        <dbReference type="SAM" id="Phobius"/>
    </source>
</evidence>
<feature type="transmembrane region" description="Helical" evidence="6">
    <location>
        <begin position="616"/>
        <end position="635"/>
    </location>
</feature>
<protein>
    <submittedName>
        <fullName evidence="7">Uncharacterized protein</fullName>
    </submittedName>
</protein>
<name>R7RT32_9CLOT</name>